<dbReference type="KEGG" id="smas:HUE87_01235"/>
<evidence type="ECO:0008006" key="4">
    <source>
        <dbReference type="Google" id="ProtNLM"/>
    </source>
</evidence>
<dbReference type="RefSeq" id="WP_194366944.1">
    <property type="nucleotide sequence ID" value="NZ_CP054493.1"/>
</dbReference>
<evidence type="ECO:0000256" key="1">
    <source>
        <dbReference type="SAM" id="SignalP"/>
    </source>
</evidence>
<evidence type="ECO:0000313" key="2">
    <source>
        <dbReference type="EMBL" id="QOY54901.1"/>
    </source>
</evidence>
<gene>
    <name evidence="2" type="ORF">HUE87_01235</name>
</gene>
<dbReference type="SUPFAM" id="SSF48452">
    <property type="entry name" value="TPR-like"/>
    <property type="match status" value="1"/>
</dbReference>
<evidence type="ECO:0000313" key="3">
    <source>
        <dbReference type="Proteomes" id="UP000593836"/>
    </source>
</evidence>
<keyword evidence="1" id="KW-0732">Signal</keyword>
<dbReference type="Gene3D" id="1.25.40.10">
    <property type="entry name" value="Tetratricopeptide repeat domain"/>
    <property type="match status" value="1"/>
</dbReference>
<feature type="chain" id="PRO_5032454984" description="Tetratricopeptide repeat protein" evidence="1">
    <location>
        <begin position="19"/>
        <end position="428"/>
    </location>
</feature>
<dbReference type="Proteomes" id="UP000593836">
    <property type="component" value="Chromosome"/>
</dbReference>
<sequence length="428" mass="50348">MYLKYLLIILFFSSLLFSKGEDVSVDTIDTIEKLLNKNEYKNSCELVDVFYKNNPYDFKANLYYGKCAYYRGDIDGAMAAYDRADIINEEDSSVHKHLGDLHAYIGNIEIANEEYDKADKFGNEVVERSTITGHKTNTFSLLARFSVGVDDNVKYNADISDMNEWFSITNYPTQPESDTFIKEYVRLTHTYDSNPFSSFYYKNQLHIYNKNYSKFDTEDFTQGEFYSGPGWASSDFDIWLPVSYTYMAISYEDYAEVFSFKPQVRKRFANKVLLKIEAEYQYQKYFNWDYGDKDIYFASLSLSRWFGKNYLRAAYHYTKVEKHSSDSPRIFIEKNINELEVNYTRRVTKSIEFGIGYLYATSLYKDAAKFLSEQRREDTLQKYSAYVSYNITNNIGVMMQYADYDNETNYIPSDYAKEVITAGLYLYY</sequence>
<dbReference type="EMBL" id="CP054493">
    <property type="protein sequence ID" value="QOY54901.1"/>
    <property type="molecule type" value="Genomic_DNA"/>
</dbReference>
<accession>A0A7S7M0N7</accession>
<organism evidence="2 3">
    <name type="scientific">Candidatus Sulfurimonas marisnigri</name>
    <dbReference type="NCBI Taxonomy" id="2740405"/>
    <lineage>
        <taxon>Bacteria</taxon>
        <taxon>Pseudomonadati</taxon>
        <taxon>Campylobacterota</taxon>
        <taxon>Epsilonproteobacteria</taxon>
        <taxon>Campylobacterales</taxon>
        <taxon>Sulfurimonadaceae</taxon>
        <taxon>Sulfurimonas</taxon>
    </lineage>
</organism>
<reference evidence="2 3" key="1">
    <citation type="submission" date="2020-05" db="EMBL/GenBank/DDBJ databases">
        <title>Sulfurimonas marisnigri, sp. nov., and Sulfurimonas baltica, sp. nov., manganese oxide reducing chemolithoautotrophs of the class Epsilonproteobacteria isolated from the pelagic redoxclines of the Black and Baltic Seas and emended description of the genus Sulfurimonas.</title>
        <authorList>
            <person name="Henkel J.V."/>
            <person name="Laudan C."/>
            <person name="Werner J."/>
            <person name="Neu T."/>
            <person name="Plewe S."/>
            <person name="Sproer C."/>
            <person name="Bunk B."/>
            <person name="Schulz-Vogt H.N."/>
        </authorList>
    </citation>
    <scope>NUCLEOTIDE SEQUENCE [LARGE SCALE GENOMIC DNA]</scope>
    <source>
        <strain evidence="2 3">SoZ1</strain>
    </source>
</reference>
<dbReference type="AlphaFoldDB" id="A0A7S7M0N7"/>
<dbReference type="InterPro" id="IPR011990">
    <property type="entry name" value="TPR-like_helical_dom_sf"/>
</dbReference>
<protein>
    <recommendedName>
        <fullName evidence="4">Tetratricopeptide repeat protein</fullName>
    </recommendedName>
</protein>
<keyword evidence="3" id="KW-1185">Reference proteome</keyword>
<proteinExistence type="predicted"/>
<feature type="signal peptide" evidence="1">
    <location>
        <begin position="1"/>
        <end position="18"/>
    </location>
</feature>
<dbReference type="SUPFAM" id="SSF56935">
    <property type="entry name" value="Porins"/>
    <property type="match status" value="1"/>
</dbReference>
<name>A0A7S7M0N7_9BACT</name>